<dbReference type="GeneID" id="81401664"/>
<dbReference type="GO" id="GO:0019748">
    <property type="term" value="P:secondary metabolic process"/>
    <property type="evidence" value="ECO:0007669"/>
    <property type="project" value="TreeGrafter"/>
</dbReference>
<dbReference type="GO" id="GO:0005737">
    <property type="term" value="C:cytoplasm"/>
    <property type="evidence" value="ECO:0007669"/>
    <property type="project" value="TreeGrafter"/>
</dbReference>
<dbReference type="PRINTS" id="PR00081">
    <property type="entry name" value="GDHRDH"/>
</dbReference>
<dbReference type="GO" id="GO:0016491">
    <property type="term" value="F:oxidoreductase activity"/>
    <property type="evidence" value="ECO:0007669"/>
    <property type="project" value="TreeGrafter"/>
</dbReference>
<comment type="caution">
    <text evidence="2">The sequence shown here is derived from an EMBL/GenBank/DDBJ whole genome shotgun (WGS) entry which is preliminary data.</text>
</comment>
<dbReference type="AlphaFoldDB" id="A0A9W9HAJ3"/>
<dbReference type="Gene3D" id="3.40.50.720">
    <property type="entry name" value="NAD(P)-binding Rossmann-like Domain"/>
    <property type="match status" value="1"/>
</dbReference>
<dbReference type="FunFam" id="3.40.50.720:FF:000922">
    <property type="entry name" value="Uncharacterized protein"/>
    <property type="match status" value="1"/>
</dbReference>
<dbReference type="EMBL" id="JAPQKL010000002">
    <property type="protein sequence ID" value="KAJ5142963.1"/>
    <property type="molecule type" value="Genomic_DNA"/>
</dbReference>
<dbReference type="RefSeq" id="XP_056524607.1">
    <property type="nucleotide sequence ID" value="XM_056662494.1"/>
</dbReference>
<dbReference type="OrthoDB" id="1933717at2759"/>
<name>A0A9W9HAJ3_9EURO</name>
<comment type="similarity">
    <text evidence="1">Belongs to the short-chain dehydrogenases/reductases (SDR) family.</text>
</comment>
<dbReference type="InterPro" id="IPR036291">
    <property type="entry name" value="NAD(P)-bd_dom_sf"/>
</dbReference>
<reference evidence="2" key="1">
    <citation type="submission" date="2022-11" db="EMBL/GenBank/DDBJ databases">
        <authorList>
            <person name="Petersen C."/>
        </authorList>
    </citation>
    <scope>NUCLEOTIDE SEQUENCE</scope>
    <source>
        <strain evidence="2">IBT 22155</strain>
    </source>
</reference>
<dbReference type="SUPFAM" id="SSF51735">
    <property type="entry name" value="NAD(P)-binding Rossmann-fold domains"/>
    <property type="match status" value="1"/>
</dbReference>
<keyword evidence="3" id="KW-1185">Reference proteome</keyword>
<dbReference type="Pfam" id="PF00106">
    <property type="entry name" value="adh_short"/>
    <property type="match status" value="1"/>
</dbReference>
<evidence type="ECO:0000313" key="2">
    <source>
        <dbReference type="EMBL" id="KAJ5142963.1"/>
    </source>
</evidence>
<evidence type="ECO:0000313" key="3">
    <source>
        <dbReference type="Proteomes" id="UP001149079"/>
    </source>
</evidence>
<dbReference type="PANTHER" id="PTHR43544">
    <property type="entry name" value="SHORT-CHAIN DEHYDROGENASE/REDUCTASE"/>
    <property type="match status" value="1"/>
</dbReference>
<reference evidence="2" key="2">
    <citation type="journal article" date="2023" name="IMA Fungus">
        <title>Comparative genomic study of the Penicillium genus elucidates a diverse pangenome and 15 lateral gene transfer events.</title>
        <authorList>
            <person name="Petersen C."/>
            <person name="Sorensen T."/>
            <person name="Nielsen M.R."/>
            <person name="Sondergaard T.E."/>
            <person name="Sorensen J.L."/>
            <person name="Fitzpatrick D.A."/>
            <person name="Frisvad J.C."/>
            <person name="Nielsen K.L."/>
        </authorList>
    </citation>
    <scope>NUCLEOTIDE SEQUENCE</scope>
    <source>
        <strain evidence="2">IBT 22155</strain>
    </source>
</reference>
<dbReference type="InterPro" id="IPR051468">
    <property type="entry name" value="Fungal_SecMetab_SDRs"/>
</dbReference>
<dbReference type="Proteomes" id="UP001149079">
    <property type="component" value="Unassembled WGS sequence"/>
</dbReference>
<gene>
    <name evidence="2" type="ORF">N7515_001750</name>
</gene>
<protein>
    <submittedName>
        <fullName evidence="2">Uncharacterized protein</fullName>
    </submittedName>
</protein>
<accession>A0A9W9HAJ3</accession>
<proteinExistence type="inferred from homology"/>
<evidence type="ECO:0000256" key="1">
    <source>
        <dbReference type="ARBA" id="ARBA00006484"/>
    </source>
</evidence>
<dbReference type="PANTHER" id="PTHR43544:SF32">
    <property type="entry name" value="CHAIN DEHYDROGENASE, PUTATIVE (AFU_ORTHOLOGUE AFUA_5G01530)-RELATED"/>
    <property type="match status" value="1"/>
</dbReference>
<dbReference type="InterPro" id="IPR002347">
    <property type="entry name" value="SDR_fam"/>
</dbReference>
<sequence length="262" mass="28210">MDSKIVVITGANTGIGLETVKALCQSDQKYHILLGSRNEEKGQVACQSLATIATQSTVEPFLVDVESDESIDAAFAQIAAKYDRVDCLINNAGAAFDAYIDQSMTARQAWNKSWDVNVAGAHLMTVKFLPLLLKSQDPRLLFITSGLSSLEGAADPSNPKNVFAPAGLPKAFPFMSYRSAKAGLNMLMIEWSKLLKNDGVKVWSIAPGLLATSLGGNTELLKKLGAGDPKLGGEAIRRVVEGKRDEDAGKVVREYLTPVQPW</sequence>
<organism evidence="2 3">
    <name type="scientific">Penicillium bovifimosum</name>
    <dbReference type="NCBI Taxonomy" id="126998"/>
    <lineage>
        <taxon>Eukaryota</taxon>
        <taxon>Fungi</taxon>
        <taxon>Dikarya</taxon>
        <taxon>Ascomycota</taxon>
        <taxon>Pezizomycotina</taxon>
        <taxon>Eurotiomycetes</taxon>
        <taxon>Eurotiomycetidae</taxon>
        <taxon>Eurotiales</taxon>
        <taxon>Aspergillaceae</taxon>
        <taxon>Penicillium</taxon>
    </lineage>
</organism>